<keyword evidence="3" id="KW-1185">Reference proteome</keyword>
<proteinExistence type="predicted"/>
<name>A0ABU6QS11_9FABA</name>
<sequence length="148" mass="16074">MGHQVSTLLATLKHNTSSPTSKVSCPGARITRPGVSHPAFRDKPTTATLWRPVPTPRRASHQNPASRTKTRPRSGAMHLHLGVGNFPSPANPAPKPRPGMLHQRPSVGLQTKSRSQSSMTHAQAWSLKYRRESACLAGRKSYSNVISS</sequence>
<organism evidence="2 3">
    <name type="scientific">Stylosanthes scabra</name>
    <dbReference type="NCBI Taxonomy" id="79078"/>
    <lineage>
        <taxon>Eukaryota</taxon>
        <taxon>Viridiplantae</taxon>
        <taxon>Streptophyta</taxon>
        <taxon>Embryophyta</taxon>
        <taxon>Tracheophyta</taxon>
        <taxon>Spermatophyta</taxon>
        <taxon>Magnoliopsida</taxon>
        <taxon>eudicotyledons</taxon>
        <taxon>Gunneridae</taxon>
        <taxon>Pentapetalae</taxon>
        <taxon>rosids</taxon>
        <taxon>fabids</taxon>
        <taxon>Fabales</taxon>
        <taxon>Fabaceae</taxon>
        <taxon>Papilionoideae</taxon>
        <taxon>50 kb inversion clade</taxon>
        <taxon>dalbergioids sensu lato</taxon>
        <taxon>Dalbergieae</taxon>
        <taxon>Pterocarpus clade</taxon>
        <taxon>Stylosanthes</taxon>
    </lineage>
</organism>
<gene>
    <name evidence="2" type="ORF">PIB30_080361</name>
</gene>
<accession>A0ABU6QS11</accession>
<evidence type="ECO:0000256" key="1">
    <source>
        <dbReference type="SAM" id="MobiDB-lite"/>
    </source>
</evidence>
<comment type="caution">
    <text evidence="2">The sequence shown here is derived from an EMBL/GenBank/DDBJ whole genome shotgun (WGS) entry which is preliminary data.</text>
</comment>
<feature type="compositionally biased region" description="Polar residues" evidence="1">
    <location>
        <begin position="11"/>
        <end position="23"/>
    </location>
</feature>
<reference evidence="2 3" key="1">
    <citation type="journal article" date="2023" name="Plants (Basel)">
        <title>Bridging the Gap: Combining Genomics and Transcriptomics Approaches to Understand Stylosanthes scabra, an Orphan Legume from the Brazilian Caatinga.</title>
        <authorList>
            <person name="Ferreira-Neto J.R.C."/>
            <person name="da Silva M.D."/>
            <person name="Binneck E."/>
            <person name="de Melo N.F."/>
            <person name="da Silva R.H."/>
            <person name="de Melo A.L.T.M."/>
            <person name="Pandolfi V."/>
            <person name="Bustamante F.O."/>
            <person name="Brasileiro-Vidal A.C."/>
            <person name="Benko-Iseppon A.M."/>
        </authorList>
    </citation>
    <scope>NUCLEOTIDE SEQUENCE [LARGE SCALE GENOMIC DNA]</scope>
    <source>
        <tissue evidence="2">Leaves</tissue>
    </source>
</reference>
<evidence type="ECO:0000313" key="3">
    <source>
        <dbReference type="Proteomes" id="UP001341840"/>
    </source>
</evidence>
<feature type="compositionally biased region" description="Polar residues" evidence="1">
    <location>
        <begin position="108"/>
        <end position="123"/>
    </location>
</feature>
<protein>
    <submittedName>
        <fullName evidence="2">Uncharacterized protein</fullName>
    </submittedName>
</protein>
<feature type="region of interest" description="Disordered" evidence="1">
    <location>
        <begin position="11"/>
        <end position="123"/>
    </location>
</feature>
<dbReference type="EMBL" id="JASCZI010001168">
    <property type="protein sequence ID" value="MED6114455.1"/>
    <property type="molecule type" value="Genomic_DNA"/>
</dbReference>
<evidence type="ECO:0000313" key="2">
    <source>
        <dbReference type="EMBL" id="MED6114455.1"/>
    </source>
</evidence>
<dbReference type="Proteomes" id="UP001341840">
    <property type="component" value="Unassembled WGS sequence"/>
</dbReference>